<dbReference type="InterPro" id="IPR036291">
    <property type="entry name" value="NAD(P)-bd_dom_sf"/>
</dbReference>
<dbReference type="EMBL" id="CAJNIZ010004765">
    <property type="protein sequence ID" value="CAE7235764.1"/>
    <property type="molecule type" value="Genomic_DNA"/>
</dbReference>
<dbReference type="InterPro" id="IPR020843">
    <property type="entry name" value="ER"/>
</dbReference>
<keyword evidence="3" id="KW-1185">Reference proteome</keyword>
<feature type="domain" description="Enoyl reductase (ER)" evidence="1">
    <location>
        <begin position="15"/>
        <end position="304"/>
    </location>
</feature>
<dbReference type="Pfam" id="PF08240">
    <property type="entry name" value="ADH_N"/>
    <property type="match status" value="1"/>
</dbReference>
<evidence type="ECO:0000313" key="2">
    <source>
        <dbReference type="EMBL" id="CAE7235764.1"/>
    </source>
</evidence>
<evidence type="ECO:0000259" key="1">
    <source>
        <dbReference type="SMART" id="SM00829"/>
    </source>
</evidence>
<evidence type="ECO:0000313" key="3">
    <source>
        <dbReference type="Proteomes" id="UP000649617"/>
    </source>
</evidence>
<dbReference type="SMART" id="SM00829">
    <property type="entry name" value="PKS_ER"/>
    <property type="match status" value="1"/>
</dbReference>
<dbReference type="PANTHER" id="PTHR43677:SF1">
    <property type="entry name" value="ACRYLYL-COA REDUCTASE ACUI-RELATED"/>
    <property type="match status" value="1"/>
</dbReference>
<dbReference type="Proteomes" id="UP000649617">
    <property type="component" value="Unassembled WGS sequence"/>
</dbReference>
<dbReference type="SUPFAM" id="SSF51735">
    <property type="entry name" value="NAD(P)-binding Rossmann-fold domains"/>
    <property type="match status" value="1"/>
</dbReference>
<dbReference type="InterPro" id="IPR011032">
    <property type="entry name" value="GroES-like_sf"/>
</dbReference>
<dbReference type="Gene3D" id="3.40.50.720">
    <property type="entry name" value="NAD(P)-binding Rossmann-like Domain"/>
    <property type="match status" value="1"/>
</dbReference>
<dbReference type="Gene3D" id="3.90.180.10">
    <property type="entry name" value="Medium-chain alcohol dehydrogenases, catalytic domain"/>
    <property type="match status" value="1"/>
</dbReference>
<dbReference type="InterPro" id="IPR013154">
    <property type="entry name" value="ADH-like_N"/>
</dbReference>
<organism evidence="2 3">
    <name type="scientific">Symbiodinium pilosum</name>
    <name type="common">Dinoflagellate</name>
    <dbReference type="NCBI Taxonomy" id="2952"/>
    <lineage>
        <taxon>Eukaryota</taxon>
        <taxon>Sar</taxon>
        <taxon>Alveolata</taxon>
        <taxon>Dinophyceae</taxon>
        <taxon>Suessiales</taxon>
        <taxon>Symbiodiniaceae</taxon>
        <taxon>Symbiodinium</taxon>
    </lineage>
</organism>
<reference evidence="2" key="1">
    <citation type="submission" date="2021-02" db="EMBL/GenBank/DDBJ databases">
        <authorList>
            <person name="Dougan E. K."/>
            <person name="Rhodes N."/>
            <person name="Thang M."/>
            <person name="Chan C."/>
        </authorList>
    </citation>
    <scope>NUCLEOTIDE SEQUENCE</scope>
</reference>
<proteinExistence type="predicted"/>
<dbReference type="AlphaFoldDB" id="A0A812KT16"/>
<dbReference type="SUPFAM" id="SSF50129">
    <property type="entry name" value="GroES-like"/>
    <property type="match status" value="1"/>
</dbReference>
<protein>
    <submittedName>
        <fullName evidence="2">AcuI protein</fullName>
    </submittedName>
</protein>
<name>A0A812KT16_SYMPI</name>
<accession>A0A812KT16</accession>
<gene>
    <name evidence="2" type="primary">acuI</name>
    <name evidence="2" type="ORF">SPIL2461_LOCUS3807</name>
</gene>
<sequence>MAAESFRACWIEKDGASLQMELKQVPFEELATGEEYVRVKVDYSGVNYKDGMAICGIYGVVETLPLITGIDFAGTVDETKAGFKKGDRVIMTGYEMGQKFHGGHAEYASVKAAWLVPLPEGLSPIDAMTIGTAGFTAALCIKALEDSGFDKSKPILVTGADGGVGSVAVYLLAQKGATEIVPALSTDSKALDEQRWGGAIDVVGGPTIPTICSQMAYGCTLATCGVAGGPAIKTTVYPFIIRGVKLYGVDSVFASTEDRKLAWSDLAKVPPEVWREMRKEVALDDLQEVATQILAGKIRGRVVVNLALKGPQLAKAEVEQEDVEALKQQCLSLRKSLTATSK</sequence>
<dbReference type="OrthoDB" id="48317at2759"/>
<comment type="caution">
    <text evidence="2">The sequence shown here is derived from an EMBL/GenBank/DDBJ whole genome shotgun (WGS) entry which is preliminary data.</text>
</comment>
<dbReference type="PANTHER" id="PTHR43677">
    <property type="entry name" value="SHORT-CHAIN DEHYDROGENASE/REDUCTASE"/>
    <property type="match status" value="1"/>
</dbReference>
<dbReference type="InterPro" id="IPR051397">
    <property type="entry name" value="Zn-ADH-like_protein"/>
</dbReference>
<feature type="non-terminal residue" evidence="2">
    <location>
        <position position="342"/>
    </location>
</feature>
<dbReference type="GO" id="GO:0043957">
    <property type="term" value="F:acryloyl-CoA reductase (NADPH) activity"/>
    <property type="evidence" value="ECO:0007669"/>
    <property type="project" value="TreeGrafter"/>
</dbReference>